<organism evidence="2 3">
    <name type="scientific">Stygiolobus caldivivus</name>
    <dbReference type="NCBI Taxonomy" id="2824673"/>
    <lineage>
        <taxon>Archaea</taxon>
        <taxon>Thermoproteota</taxon>
        <taxon>Thermoprotei</taxon>
        <taxon>Sulfolobales</taxon>
        <taxon>Sulfolobaceae</taxon>
        <taxon>Stygiolobus</taxon>
    </lineage>
</organism>
<feature type="transmembrane region" description="Helical" evidence="1">
    <location>
        <begin position="25"/>
        <end position="48"/>
    </location>
</feature>
<feature type="transmembrane region" description="Helical" evidence="1">
    <location>
        <begin position="180"/>
        <end position="200"/>
    </location>
</feature>
<name>A0A8D5U613_9CREN</name>
<evidence type="ECO:0000313" key="2">
    <source>
        <dbReference type="EMBL" id="BCU69912.1"/>
    </source>
</evidence>
<feature type="transmembrane region" description="Helical" evidence="1">
    <location>
        <begin position="386"/>
        <end position="403"/>
    </location>
</feature>
<feature type="transmembrane region" description="Helical" evidence="1">
    <location>
        <begin position="234"/>
        <end position="259"/>
    </location>
</feature>
<accession>A0A8D5U613</accession>
<dbReference type="KEGG" id="csty:KN1_12090"/>
<keyword evidence="1" id="KW-1133">Transmembrane helix</keyword>
<keyword evidence="1" id="KW-0812">Transmembrane</keyword>
<feature type="transmembrane region" description="Helical" evidence="1">
    <location>
        <begin position="54"/>
        <end position="78"/>
    </location>
</feature>
<keyword evidence="3" id="KW-1185">Reference proteome</keyword>
<feature type="transmembrane region" description="Helical" evidence="1">
    <location>
        <begin position="355"/>
        <end position="374"/>
    </location>
</feature>
<evidence type="ECO:0000256" key="1">
    <source>
        <dbReference type="SAM" id="Phobius"/>
    </source>
</evidence>
<reference evidence="2 3" key="1">
    <citation type="submission" date="2021-04" db="EMBL/GenBank/DDBJ databases">
        <title>Complete genome sequence of Stygiolobus sp. KN-1.</title>
        <authorList>
            <person name="Nakamura K."/>
            <person name="Sakai H."/>
            <person name="Kurosawa N."/>
        </authorList>
    </citation>
    <scope>NUCLEOTIDE SEQUENCE [LARGE SCALE GENOMIC DNA]</scope>
    <source>
        <strain evidence="2 3">KN-1</strain>
    </source>
</reference>
<feature type="transmembrane region" description="Helical" evidence="1">
    <location>
        <begin position="90"/>
        <end position="113"/>
    </location>
</feature>
<feature type="transmembrane region" description="Helical" evidence="1">
    <location>
        <begin position="151"/>
        <end position="174"/>
    </location>
</feature>
<sequence>MKNMGKIREIIKALEVLKQNDTVKVLFITQLLPVNLILYYLLVGYIYLSSKSLVDIGLIVVTSLSGIPSFLLPFSSAINNSVKNLKKYDLTVILLQIITLAFVVGLVMANYIFAPIYAILQGIFASLFILREPVNLYLLKSTNINFDKLRNLEGILSSLRQINQAIIVITIILLENIYGLLIFSVGFALLLIFMIITLFFKLKLRYPTVESSTIISSFISQFKSLQKMNNTEKLFLVSDYIVYPVITSVSPIIFYLLGITNMFNFSYSIYLIFLSISMILATYISNILNVKTFSEYILFYRISISILFILLSLVISVFPIFMIGVFTILTLENSSFIYLNSFLITLIEKEKIRTIIPFMEFIFSLVYSIAVITVSEIGSEIGILNILRYIGILGVIIYTMLFVKARNIKVITK</sequence>
<proteinExistence type="predicted"/>
<dbReference type="AlphaFoldDB" id="A0A8D5U613"/>
<protein>
    <submittedName>
        <fullName evidence="2">Uncharacterized protein</fullName>
    </submittedName>
</protein>
<keyword evidence="1" id="KW-0472">Membrane</keyword>
<feature type="transmembrane region" description="Helical" evidence="1">
    <location>
        <begin position="296"/>
        <end position="315"/>
    </location>
</feature>
<gene>
    <name evidence="2" type="ORF">KN1_12090</name>
</gene>
<evidence type="ECO:0000313" key="3">
    <source>
        <dbReference type="Proteomes" id="UP000825123"/>
    </source>
</evidence>
<dbReference type="EMBL" id="AP024597">
    <property type="protein sequence ID" value="BCU69912.1"/>
    <property type="molecule type" value="Genomic_DNA"/>
</dbReference>
<feature type="transmembrane region" description="Helical" evidence="1">
    <location>
        <begin position="119"/>
        <end position="139"/>
    </location>
</feature>
<feature type="transmembrane region" description="Helical" evidence="1">
    <location>
        <begin position="265"/>
        <end position="284"/>
    </location>
</feature>
<feature type="transmembrane region" description="Helical" evidence="1">
    <location>
        <begin position="321"/>
        <end position="343"/>
    </location>
</feature>
<dbReference type="Proteomes" id="UP000825123">
    <property type="component" value="Chromosome"/>
</dbReference>